<dbReference type="RefSeq" id="WP_090202544.1">
    <property type="nucleotide sequence ID" value="NZ_FOZM01000001.1"/>
</dbReference>
<evidence type="ECO:0000259" key="3">
    <source>
        <dbReference type="Pfam" id="PF13598"/>
    </source>
</evidence>
<keyword evidence="2" id="KW-0732">Signal</keyword>
<dbReference type="AlphaFoldDB" id="A0A1I6L1B4"/>
<proteinExistence type="predicted"/>
<dbReference type="EMBL" id="FOZM01000001">
    <property type="protein sequence ID" value="SFR97254.1"/>
    <property type="molecule type" value="Genomic_DNA"/>
</dbReference>
<feature type="signal peptide" evidence="2">
    <location>
        <begin position="1"/>
        <end position="19"/>
    </location>
</feature>
<dbReference type="InterPro" id="IPR037291">
    <property type="entry name" value="DUF4139"/>
</dbReference>
<feature type="chain" id="PRO_5011527662" description="DUF4139 domain-containing protein" evidence="2">
    <location>
        <begin position="20"/>
        <end position="547"/>
    </location>
</feature>
<evidence type="ECO:0000256" key="1">
    <source>
        <dbReference type="SAM" id="Coils"/>
    </source>
</evidence>
<feature type="domain" description="DUF4140" evidence="4">
    <location>
        <begin position="31"/>
        <end position="138"/>
    </location>
</feature>
<gene>
    <name evidence="5" type="ORF">SAMN05444714_0076</name>
</gene>
<feature type="domain" description="DUF4139" evidence="3">
    <location>
        <begin position="233"/>
        <end position="542"/>
    </location>
</feature>
<dbReference type="Pfam" id="PF13598">
    <property type="entry name" value="DUF4139"/>
    <property type="match status" value="1"/>
</dbReference>
<evidence type="ECO:0000313" key="5">
    <source>
        <dbReference type="EMBL" id="SFR97254.1"/>
    </source>
</evidence>
<organism evidence="5 6">
    <name type="scientific">Yoonia litorea</name>
    <dbReference type="NCBI Taxonomy" id="1123755"/>
    <lineage>
        <taxon>Bacteria</taxon>
        <taxon>Pseudomonadati</taxon>
        <taxon>Pseudomonadota</taxon>
        <taxon>Alphaproteobacteria</taxon>
        <taxon>Rhodobacterales</taxon>
        <taxon>Paracoccaceae</taxon>
        <taxon>Yoonia</taxon>
    </lineage>
</organism>
<dbReference type="OrthoDB" id="580912at2"/>
<dbReference type="PANTHER" id="PTHR31005:SF8">
    <property type="entry name" value="DUF4139 DOMAIN-CONTAINING PROTEIN"/>
    <property type="match status" value="1"/>
</dbReference>
<dbReference type="PANTHER" id="PTHR31005">
    <property type="entry name" value="DUF4139 DOMAIN-CONTAINING PROTEIN"/>
    <property type="match status" value="1"/>
</dbReference>
<keyword evidence="6" id="KW-1185">Reference proteome</keyword>
<dbReference type="STRING" id="1123755.SAMN05444714_0076"/>
<evidence type="ECO:0000259" key="4">
    <source>
        <dbReference type="Pfam" id="PF13600"/>
    </source>
</evidence>
<feature type="coiled-coil region" evidence="1">
    <location>
        <begin position="100"/>
        <end position="134"/>
    </location>
</feature>
<evidence type="ECO:0000313" key="6">
    <source>
        <dbReference type="Proteomes" id="UP000198926"/>
    </source>
</evidence>
<evidence type="ECO:0000256" key="2">
    <source>
        <dbReference type="SAM" id="SignalP"/>
    </source>
</evidence>
<name>A0A1I6L1B4_9RHOB</name>
<protein>
    <recommendedName>
        <fullName evidence="7">DUF4139 domain-containing protein</fullName>
    </recommendedName>
</protein>
<dbReference type="Pfam" id="PF13600">
    <property type="entry name" value="DUF4140"/>
    <property type="match status" value="1"/>
</dbReference>
<keyword evidence="1" id="KW-0175">Coiled coil</keyword>
<dbReference type="InterPro" id="IPR011935">
    <property type="entry name" value="CHP02231"/>
</dbReference>
<sequence>MFRHLLLTSAIALAAPAFADTFTADADVDAVTIYPGLAAVTRQVTLNVPAGRHEIIVPGLPQGLSTQGLRVAAPQGAQIGAVNLAFDRLPVTPDMSAPEIVAARAEVERLEEVLRESAARIAEIRLRVAAVEEQITFLQSLAKAQGGEGFGSAADLAALARMLGAEVLSARQAAFAAEQEAQAADRARADDIEALRDAKQALAALATPDEAGAVLTFTLAVEVAGEITIDITTQEGFANWQPLYDMRLTTGDAPRLDVDRAVVISQASGQDWTDVQLTLSTARPGEQTGPSGVWPILRRIVPEDEIGRLMPLAEGLAVESRAFSDMAVEEFAAEPMTAQADFSGATVTYVYPSRVTIRDGVEDLRLPLDRLDFDADVWAEAVPSRDSIAYRMAAFTNASDELLLPGQALVYADGTMLGFSHLPLLAAGAETQMGFGPLDALRLTRTMPERMEGDRGVFTTTNELRERATLTVENLTGQNWDVLLRDAVPYSEQEDLDVEVNASPAATRQDVEGQRGVLEWDMTLPVGDTEVITLDYTLSWPEGYVLR</sequence>
<dbReference type="Proteomes" id="UP000198926">
    <property type="component" value="Unassembled WGS sequence"/>
</dbReference>
<accession>A0A1I6L1B4</accession>
<dbReference type="NCBIfam" id="TIGR02231">
    <property type="entry name" value="mucoidy inhibitor MuiA family protein"/>
    <property type="match status" value="1"/>
</dbReference>
<evidence type="ECO:0008006" key="7">
    <source>
        <dbReference type="Google" id="ProtNLM"/>
    </source>
</evidence>
<dbReference type="InterPro" id="IPR025554">
    <property type="entry name" value="DUF4140"/>
</dbReference>
<reference evidence="5 6" key="1">
    <citation type="submission" date="2016-10" db="EMBL/GenBank/DDBJ databases">
        <authorList>
            <person name="de Groot N.N."/>
        </authorList>
    </citation>
    <scope>NUCLEOTIDE SEQUENCE [LARGE SCALE GENOMIC DNA]</scope>
    <source>
        <strain evidence="5 6">DSM 29433</strain>
    </source>
</reference>